<organism evidence="2 3">
    <name type="scientific">Novymonas esmeraldas</name>
    <dbReference type="NCBI Taxonomy" id="1808958"/>
    <lineage>
        <taxon>Eukaryota</taxon>
        <taxon>Discoba</taxon>
        <taxon>Euglenozoa</taxon>
        <taxon>Kinetoplastea</taxon>
        <taxon>Metakinetoplastina</taxon>
        <taxon>Trypanosomatida</taxon>
        <taxon>Trypanosomatidae</taxon>
        <taxon>Novymonas</taxon>
    </lineage>
</organism>
<evidence type="ECO:0000313" key="3">
    <source>
        <dbReference type="Proteomes" id="UP001430356"/>
    </source>
</evidence>
<feature type="region of interest" description="Disordered" evidence="1">
    <location>
        <begin position="75"/>
        <end position="107"/>
    </location>
</feature>
<gene>
    <name evidence="2" type="ORF">NESM_000207900</name>
</gene>
<proteinExistence type="predicted"/>
<accession>A0AAW0F6L8</accession>
<evidence type="ECO:0008006" key="4">
    <source>
        <dbReference type="Google" id="ProtNLM"/>
    </source>
</evidence>
<name>A0AAW0F6L8_9TRYP</name>
<feature type="compositionally biased region" description="Low complexity" evidence="1">
    <location>
        <begin position="84"/>
        <end position="107"/>
    </location>
</feature>
<keyword evidence="3" id="KW-1185">Reference proteome</keyword>
<evidence type="ECO:0000256" key="1">
    <source>
        <dbReference type="SAM" id="MobiDB-lite"/>
    </source>
</evidence>
<comment type="caution">
    <text evidence="2">The sequence shown here is derived from an EMBL/GenBank/DDBJ whole genome shotgun (WGS) entry which is preliminary data.</text>
</comment>
<protein>
    <recommendedName>
        <fullName evidence="4">Exosome-associated protein 3</fullName>
    </recommendedName>
</protein>
<dbReference type="EMBL" id="JAECZO010000015">
    <property type="protein sequence ID" value="KAK7201451.1"/>
    <property type="molecule type" value="Genomic_DNA"/>
</dbReference>
<evidence type="ECO:0000313" key="2">
    <source>
        <dbReference type="EMBL" id="KAK7201451.1"/>
    </source>
</evidence>
<sequence>MDVDADVAPLLREMAERLSTVRADLLPALRQLDEEALLSHYCVDEQARLYLSAAFTLALSLYSLDKLVHRQVSHRGAAGSRLPGSTAATTTTTTTTTASSSSTSGAATDTQLVLKLERIAEYIKKLQEIASLEKQRRRAGATITTTNTATAAVGMKRPREESVATAAAATAPTSVESVRTAATGSDVAATAAKEEDEEDYGDVEMFRVVSRVAGETGTLVSRLLRQVMAPSSSPAGTEA</sequence>
<dbReference type="AlphaFoldDB" id="A0AAW0F6L8"/>
<dbReference type="Proteomes" id="UP001430356">
    <property type="component" value="Unassembled WGS sequence"/>
</dbReference>
<reference evidence="2 3" key="1">
    <citation type="journal article" date="2021" name="MBio">
        <title>A New Model Trypanosomatid, Novymonas esmeraldas: Genomic Perception of Its 'Candidatus Pandoraea novymonadis' Endosymbiont.</title>
        <authorList>
            <person name="Zakharova A."/>
            <person name="Saura A."/>
            <person name="Butenko A."/>
            <person name="Podesvova L."/>
            <person name="Warmusova S."/>
            <person name="Kostygov A.Y."/>
            <person name="Nenarokova A."/>
            <person name="Lukes J."/>
            <person name="Opperdoes F.R."/>
            <person name="Yurchenko V."/>
        </authorList>
    </citation>
    <scope>NUCLEOTIDE SEQUENCE [LARGE SCALE GENOMIC DNA]</scope>
    <source>
        <strain evidence="2 3">E262AT.01</strain>
    </source>
</reference>